<name>A0A6A4HSN0_9AGAR</name>
<dbReference type="AlphaFoldDB" id="A0A6A4HSN0"/>
<sequence>MVCLYTSPGFHTALVLPNSLKELHLTHMDNNGVYAVGLGIETSYPPALSTILVDLNFKMGVHAINFQEHGLARLWRSLRPVTAVTIDMDDGQRFWKTTDHVLRVVLNILLRGFKQPQLKFHCSQSPALANLFALFISSLPDPVRDIYIVFNAGATDGPADQNSSLRDWDVLDQRLIHRYKRGALNRVWFRCMTRMITWDHPSSSSDRTPDHSILDRARKLLPQSDKAGIIEVDHSRRFLEY</sequence>
<protein>
    <submittedName>
        <fullName evidence="1">Uncharacterized protein</fullName>
    </submittedName>
</protein>
<dbReference type="EMBL" id="ML769462">
    <property type="protein sequence ID" value="KAE9399967.1"/>
    <property type="molecule type" value="Genomic_DNA"/>
</dbReference>
<proteinExistence type="predicted"/>
<keyword evidence="2" id="KW-1185">Reference proteome</keyword>
<reference evidence="1" key="1">
    <citation type="journal article" date="2019" name="Environ. Microbiol.">
        <title>Fungal ecological strategies reflected in gene transcription - a case study of two litter decomposers.</title>
        <authorList>
            <person name="Barbi F."/>
            <person name="Kohler A."/>
            <person name="Barry K."/>
            <person name="Baskaran P."/>
            <person name="Daum C."/>
            <person name="Fauchery L."/>
            <person name="Ihrmark K."/>
            <person name="Kuo A."/>
            <person name="LaButti K."/>
            <person name="Lipzen A."/>
            <person name="Morin E."/>
            <person name="Grigoriev I.V."/>
            <person name="Henrissat B."/>
            <person name="Lindahl B."/>
            <person name="Martin F."/>
        </authorList>
    </citation>
    <scope>NUCLEOTIDE SEQUENCE</scope>
    <source>
        <strain evidence="1">JB14</strain>
    </source>
</reference>
<evidence type="ECO:0000313" key="2">
    <source>
        <dbReference type="Proteomes" id="UP000799118"/>
    </source>
</evidence>
<gene>
    <name evidence="1" type="ORF">BT96DRAFT_672267</name>
</gene>
<accession>A0A6A4HSN0</accession>
<organism evidence="1 2">
    <name type="scientific">Gymnopus androsaceus JB14</name>
    <dbReference type="NCBI Taxonomy" id="1447944"/>
    <lineage>
        <taxon>Eukaryota</taxon>
        <taxon>Fungi</taxon>
        <taxon>Dikarya</taxon>
        <taxon>Basidiomycota</taxon>
        <taxon>Agaricomycotina</taxon>
        <taxon>Agaricomycetes</taxon>
        <taxon>Agaricomycetidae</taxon>
        <taxon>Agaricales</taxon>
        <taxon>Marasmiineae</taxon>
        <taxon>Omphalotaceae</taxon>
        <taxon>Gymnopus</taxon>
    </lineage>
</organism>
<evidence type="ECO:0000313" key="1">
    <source>
        <dbReference type="EMBL" id="KAE9399967.1"/>
    </source>
</evidence>
<dbReference type="OrthoDB" id="2821699at2759"/>
<dbReference type="Proteomes" id="UP000799118">
    <property type="component" value="Unassembled WGS sequence"/>
</dbReference>